<proteinExistence type="predicted"/>
<gene>
    <name evidence="1" type="ORF">NCTC9117_05702</name>
</gene>
<evidence type="ECO:0000313" key="2">
    <source>
        <dbReference type="Proteomes" id="UP000254785"/>
    </source>
</evidence>
<reference evidence="1 2" key="1">
    <citation type="submission" date="2018-06" db="EMBL/GenBank/DDBJ databases">
        <authorList>
            <consortium name="Pathogen Informatics"/>
            <person name="Doyle S."/>
        </authorList>
    </citation>
    <scope>NUCLEOTIDE SEQUENCE [LARGE SCALE GENOMIC DNA]</scope>
    <source>
        <strain evidence="1 2">NCTC9117</strain>
    </source>
</reference>
<sequence>MSLVIKYFVIALIIALIVVLFNVFSATGVIRDFWQGVSYLFWMTLGPGAGMSVGAFLRQWLMPDAIITSGGMGEQLKARIFWSIGPQCIGWFAGMLVVGQQIN</sequence>
<accession>A0A376YJN9</accession>
<protein>
    <submittedName>
        <fullName evidence="1">Uncharacterized protein</fullName>
    </submittedName>
</protein>
<evidence type="ECO:0000313" key="1">
    <source>
        <dbReference type="EMBL" id="STJ83067.1"/>
    </source>
</evidence>
<organism evidence="1 2">
    <name type="scientific">Escherichia coli</name>
    <dbReference type="NCBI Taxonomy" id="562"/>
    <lineage>
        <taxon>Bacteria</taxon>
        <taxon>Pseudomonadati</taxon>
        <taxon>Pseudomonadota</taxon>
        <taxon>Gammaproteobacteria</taxon>
        <taxon>Enterobacterales</taxon>
        <taxon>Enterobacteriaceae</taxon>
        <taxon>Escherichia</taxon>
    </lineage>
</organism>
<name>A0A376YJN9_ECOLX</name>
<dbReference type="AlphaFoldDB" id="A0A376YJN9"/>
<dbReference type="EMBL" id="UGDC01000003">
    <property type="protein sequence ID" value="STJ83067.1"/>
    <property type="molecule type" value="Genomic_DNA"/>
</dbReference>
<dbReference type="Proteomes" id="UP000254785">
    <property type="component" value="Unassembled WGS sequence"/>
</dbReference>